<protein>
    <submittedName>
        <fullName evidence="1">Uncharacterized protein</fullName>
    </submittedName>
</protein>
<dbReference type="OrthoDB" id="1293503at2759"/>
<sequence length="158" mass="19123">MKWRLTYGVLCDKNVLQKLKDKFYRAVVRPTMLYGAGYWPAKNSHVQKMKVAEMRMLRRMCGHTRLDRIRNEVIRDNMGVACLEDNVREVRLRLFGYVKRRGIDAPVRRCERLALKCLRRGRGRSKKYWREVIRQDMALLQLTEYMTMDKKVWRLRLK</sequence>
<dbReference type="PANTHER" id="PTHR46238:SF8">
    <property type="entry name" value="ENDONUCLEASE_EXONUCLEASE_PHOSPHATASE DOMAIN-CONTAINING PROTEIN"/>
    <property type="match status" value="1"/>
</dbReference>
<name>A0A1S4B6T2_TOBAC</name>
<organism evidence="1">
    <name type="scientific">Nicotiana tabacum</name>
    <name type="common">Common tobacco</name>
    <dbReference type="NCBI Taxonomy" id="4097"/>
    <lineage>
        <taxon>Eukaryota</taxon>
        <taxon>Viridiplantae</taxon>
        <taxon>Streptophyta</taxon>
        <taxon>Embryophyta</taxon>
        <taxon>Tracheophyta</taxon>
        <taxon>Spermatophyta</taxon>
        <taxon>Magnoliopsida</taxon>
        <taxon>eudicotyledons</taxon>
        <taxon>Gunneridae</taxon>
        <taxon>Pentapetalae</taxon>
        <taxon>asterids</taxon>
        <taxon>lamiids</taxon>
        <taxon>Solanales</taxon>
        <taxon>Solanaceae</taxon>
        <taxon>Nicotianoideae</taxon>
        <taxon>Nicotianeae</taxon>
        <taxon>Nicotiana</taxon>
    </lineage>
</organism>
<reference evidence="1" key="1">
    <citation type="submission" date="2025-08" db="UniProtKB">
        <authorList>
            <consortium name="RefSeq"/>
        </authorList>
    </citation>
    <scope>IDENTIFICATION</scope>
</reference>
<gene>
    <name evidence="1" type="primary">LOC107805181</name>
</gene>
<dbReference type="PANTHER" id="PTHR46238">
    <property type="entry name" value="REVERSE TRANSCRIPTASE DOMAIN-CONTAINING PROTEIN"/>
    <property type="match status" value="1"/>
</dbReference>
<dbReference type="AlphaFoldDB" id="A0A1S4B6T2"/>
<dbReference type="PaxDb" id="4097-A0A1S4B6T2"/>
<accession>A0A1S4B6T2</accession>
<dbReference type="RefSeq" id="XP_016484660.1">
    <property type="nucleotide sequence ID" value="XM_016629174.1"/>
</dbReference>
<dbReference type="KEGG" id="nta:107805181"/>
<feature type="non-terminal residue" evidence="1">
    <location>
        <position position="158"/>
    </location>
</feature>
<dbReference type="STRING" id="4097.A0A1S4B6T2"/>
<evidence type="ECO:0000313" key="1">
    <source>
        <dbReference type="RefSeq" id="XP_016484660.1"/>
    </source>
</evidence>
<proteinExistence type="predicted"/>